<dbReference type="EMBL" id="AWWV01014343">
    <property type="protein sequence ID" value="OMO57495.1"/>
    <property type="molecule type" value="Genomic_DNA"/>
</dbReference>
<accession>A0A1R3GHB3</accession>
<comment type="caution">
    <text evidence="1">The sequence shown here is derived from an EMBL/GenBank/DDBJ whole genome shotgun (WGS) entry which is preliminary data.</text>
</comment>
<reference evidence="1 2" key="1">
    <citation type="submission" date="2013-09" db="EMBL/GenBank/DDBJ databases">
        <title>Corchorus capsularis genome sequencing.</title>
        <authorList>
            <person name="Alam M."/>
            <person name="Haque M.S."/>
            <person name="Islam M.S."/>
            <person name="Emdad E.M."/>
            <person name="Islam M.M."/>
            <person name="Ahmed B."/>
            <person name="Halim A."/>
            <person name="Hossen Q.M.M."/>
            <person name="Hossain M.Z."/>
            <person name="Ahmed R."/>
            <person name="Khan M.M."/>
            <person name="Islam R."/>
            <person name="Rashid M.M."/>
            <person name="Khan S.A."/>
            <person name="Rahman M.S."/>
            <person name="Alam M."/>
        </authorList>
    </citation>
    <scope>NUCLEOTIDE SEQUENCE [LARGE SCALE GENOMIC DNA]</scope>
    <source>
        <strain evidence="2">cv. CVL-1</strain>
        <tissue evidence="1">Whole seedling</tissue>
    </source>
</reference>
<sequence>MEGVVLRFRNHVDSMPLRGRHVARHLHREMSDEVESRFKGKDVTRNNEVVEKSVVVQHEGTEYVATIPRKGVMKEVPSY</sequence>
<proteinExistence type="predicted"/>
<dbReference type="AlphaFoldDB" id="A0A1R3GHB3"/>
<name>A0A1R3GHB3_COCAP</name>
<evidence type="ECO:0000313" key="1">
    <source>
        <dbReference type="EMBL" id="OMO57495.1"/>
    </source>
</evidence>
<organism evidence="1 2">
    <name type="scientific">Corchorus capsularis</name>
    <name type="common">Jute</name>
    <dbReference type="NCBI Taxonomy" id="210143"/>
    <lineage>
        <taxon>Eukaryota</taxon>
        <taxon>Viridiplantae</taxon>
        <taxon>Streptophyta</taxon>
        <taxon>Embryophyta</taxon>
        <taxon>Tracheophyta</taxon>
        <taxon>Spermatophyta</taxon>
        <taxon>Magnoliopsida</taxon>
        <taxon>eudicotyledons</taxon>
        <taxon>Gunneridae</taxon>
        <taxon>Pentapetalae</taxon>
        <taxon>rosids</taxon>
        <taxon>malvids</taxon>
        <taxon>Malvales</taxon>
        <taxon>Malvaceae</taxon>
        <taxon>Grewioideae</taxon>
        <taxon>Apeibeae</taxon>
        <taxon>Corchorus</taxon>
    </lineage>
</organism>
<keyword evidence="2" id="KW-1185">Reference proteome</keyword>
<evidence type="ECO:0000313" key="2">
    <source>
        <dbReference type="Proteomes" id="UP000188268"/>
    </source>
</evidence>
<dbReference type="Proteomes" id="UP000188268">
    <property type="component" value="Unassembled WGS sequence"/>
</dbReference>
<dbReference type="Gramene" id="OMO57495">
    <property type="protein sequence ID" value="OMO57495"/>
    <property type="gene ID" value="CCACVL1_25753"/>
</dbReference>
<protein>
    <submittedName>
        <fullName evidence="1">Uncharacterized protein</fullName>
    </submittedName>
</protein>
<gene>
    <name evidence="1" type="ORF">CCACVL1_25753</name>
</gene>
<dbReference type="OrthoDB" id="10575976at2759"/>